<reference evidence="2 3" key="1">
    <citation type="submission" date="2018-05" db="EMBL/GenBank/DDBJ databases">
        <title>Draft Genome Sequences for a Diverse set of 7 Haemophilus Species.</title>
        <authorList>
            <person name="Nichols M."/>
            <person name="Topaz N."/>
            <person name="Wang X."/>
            <person name="Wang X."/>
            <person name="Boxrud D."/>
        </authorList>
    </citation>
    <scope>NUCLEOTIDE SEQUENCE [LARGE SCALE GENOMIC DNA]</scope>
    <source>
        <strain evidence="2 3">C2008001710</strain>
    </source>
</reference>
<comment type="caution">
    <text evidence="2">The sequence shown here is derived from an EMBL/GenBank/DDBJ whole genome shotgun (WGS) entry which is preliminary data.</text>
</comment>
<gene>
    <name evidence="2" type="ORF">DPV87_06350</name>
</gene>
<dbReference type="GO" id="GO:0004540">
    <property type="term" value="F:RNA nuclease activity"/>
    <property type="evidence" value="ECO:0007669"/>
    <property type="project" value="InterPro"/>
</dbReference>
<dbReference type="CDD" id="cd10146">
    <property type="entry name" value="LabA_like_C"/>
    <property type="match status" value="1"/>
</dbReference>
<dbReference type="Gene3D" id="3.30.420.610">
    <property type="entry name" value="LOTUS domain-like"/>
    <property type="match status" value="1"/>
</dbReference>
<dbReference type="CDD" id="cd11297">
    <property type="entry name" value="PIN_LabA-like_N_1"/>
    <property type="match status" value="1"/>
</dbReference>
<dbReference type="PROSITE" id="PS51644">
    <property type="entry name" value="HTH_OST"/>
    <property type="match status" value="1"/>
</dbReference>
<proteinExistence type="predicted"/>
<dbReference type="Pfam" id="PF12872">
    <property type="entry name" value="OST-HTH"/>
    <property type="match status" value="2"/>
</dbReference>
<name>A0A369Z4B3_HAEPA</name>
<dbReference type="Gene3D" id="3.40.50.1010">
    <property type="entry name" value="5'-nuclease"/>
    <property type="match status" value="1"/>
</dbReference>
<protein>
    <submittedName>
        <fullName evidence="2">NYN domain-containing protein</fullName>
    </submittedName>
</protein>
<dbReference type="Proteomes" id="UP000253910">
    <property type="component" value="Unassembled WGS sequence"/>
</dbReference>
<accession>A0A369Z4B3</accession>
<evidence type="ECO:0000313" key="2">
    <source>
        <dbReference type="EMBL" id="RDE90991.1"/>
    </source>
</evidence>
<feature type="domain" description="HTH OST-type" evidence="1">
    <location>
        <begin position="159"/>
        <end position="232"/>
    </location>
</feature>
<sequence length="320" mass="36435">MQKNKIALLIDAENANSSAIEQILKEVGKSGTITVKRIYADWTDERNKKWKEQLNSYAIRPIQKFAYTKGKGSSDTALIIDAMDLLHFKTVDAFCIVSSDSDYTGLAHRIREDGLDIIGVGKSHTPEAFKKACTQFVREENLVKISDIQNNKKNVDKSIDYSLINSAFEMVEDDDNGTALLSKFSEALRKINSEFDPRSYGYTRFTTFCKNLKGYELYSHSDGTTISLKRKENEKQLIKTIPSNNGISSNIDYEKIKKAFDMVADNDSALLSKFAEALTKVKLQYKSYGYKRFFDFCNDLDGYEINPHDDEQTFSIKLKQ</sequence>
<dbReference type="EMBL" id="QEPW01000009">
    <property type="protein sequence ID" value="RDE90991.1"/>
    <property type="molecule type" value="Genomic_DNA"/>
</dbReference>
<dbReference type="PANTHER" id="PTHR35811">
    <property type="entry name" value="SLR1870 PROTEIN"/>
    <property type="match status" value="1"/>
</dbReference>
<dbReference type="PANTHER" id="PTHR35811:SF1">
    <property type="entry name" value="HTH OST-TYPE DOMAIN-CONTAINING PROTEIN"/>
    <property type="match status" value="1"/>
</dbReference>
<evidence type="ECO:0000313" key="3">
    <source>
        <dbReference type="Proteomes" id="UP000253910"/>
    </source>
</evidence>
<dbReference type="InterPro" id="IPR041966">
    <property type="entry name" value="LOTUS-like"/>
</dbReference>
<organism evidence="2 3">
    <name type="scientific">Haemophilus parainfluenzae</name>
    <dbReference type="NCBI Taxonomy" id="729"/>
    <lineage>
        <taxon>Bacteria</taxon>
        <taxon>Pseudomonadati</taxon>
        <taxon>Pseudomonadota</taxon>
        <taxon>Gammaproteobacteria</taxon>
        <taxon>Pasteurellales</taxon>
        <taxon>Pasteurellaceae</taxon>
        <taxon>Haemophilus</taxon>
    </lineage>
</organism>
<evidence type="ECO:0000259" key="1">
    <source>
        <dbReference type="PROSITE" id="PS51644"/>
    </source>
</evidence>
<dbReference type="AlphaFoldDB" id="A0A369Z4B3"/>
<dbReference type="RefSeq" id="WP_111315550.1">
    <property type="nucleotide sequence ID" value="NZ_QEPW01000009.1"/>
</dbReference>
<dbReference type="Pfam" id="PF01936">
    <property type="entry name" value="NYN"/>
    <property type="match status" value="1"/>
</dbReference>
<dbReference type="InterPro" id="IPR021139">
    <property type="entry name" value="NYN"/>
</dbReference>
<dbReference type="InterPro" id="IPR025605">
    <property type="entry name" value="OST-HTH/LOTUS_dom"/>
</dbReference>